<dbReference type="SMART" id="SM00091">
    <property type="entry name" value="PAS"/>
    <property type="match status" value="3"/>
</dbReference>
<dbReference type="PANTHER" id="PTHR44757:SF2">
    <property type="entry name" value="BIOFILM ARCHITECTURE MAINTENANCE PROTEIN MBAA"/>
    <property type="match status" value="1"/>
</dbReference>
<dbReference type="PANTHER" id="PTHR44757">
    <property type="entry name" value="DIGUANYLATE CYCLASE DGCP"/>
    <property type="match status" value="1"/>
</dbReference>
<dbReference type="SMART" id="SM00065">
    <property type="entry name" value="GAF"/>
    <property type="match status" value="1"/>
</dbReference>
<name>A0A2P5Z2C4_9XANT</name>
<dbReference type="EMBL" id="MDEK01000012">
    <property type="protein sequence ID" value="PPU81680.1"/>
    <property type="molecule type" value="Genomic_DNA"/>
</dbReference>
<dbReference type="Proteomes" id="UP000247346">
    <property type="component" value="Unassembled WGS sequence"/>
</dbReference>
<dbReference type="SMART" id="SM00086">
    <property type="entry name" value="PAC"/>
    <property type="match status" value="3"/>
</dbReference>
<dbReference type="InterPro" id="IPR000014">
    <property type="entry name" value="PAS"/>
</dbReference>
<dbReference type="InterPro" id="IPR001610">
    <property type="entry name" value="PAC"/>
</dbReference>
<dbReference type="InterPro" id="IPR035965">
    <property type="entry name" value="PAS-like_dom_sf"/>
</dbReference>
<dbReference type="Pfam" id="PF00990">
    <property type="entry name" value="GGDEF"/>
    <property type="match status" value="1"/>
</dbReference>
<reference evidence="4 5" key="1">
    <citation type="submission" date="2016-08" db="EMBL/GenBank/DDBJ databases">
        <authorList>
            <person name="Seilhamer J.J."/>
        </authorList>
    </citation>
    <scope>NUCLEOTIDE SEQUENCE [LARGE SCALE GENOMIC DNA]</scope>
    <source>
        <strain evidence="4 5">CFBP4641</strain>
    </source>
</reference>
<dbReference type="Gene3D" id="3.30.70.270">
    <property type="match status" value="1"/>
</dbReference>
<accession>A0A2P5Z2C4</accession>
<protein>
    <submittedName>
        <fullName evidence="4">Sensor domain-containing diguanylate cyclase</fullName>
    </submittedName>
</protein>
<sequence>MNQPSVPDVVPAPLPVDEAERLRALAELGMLDTPPEPTFDDLIWLTSRLCEVPIALVSLIDERRQWLKASCGLPAGTTGYPREMAFCTYALLEPQLLEVPDATLDPRFAGNPLVCGAPHLRFYAGMPLVGDQGYSYGTLCVIDTRPRQLDARQREGLQRLARQVTAHLEARRDARIAHDQAKTLSLLLETMPDGVVSCLADGTLGEFNQVARQWHGADPRALPPEQWAQYFDLFDASGRRPLTSEEVPLVRAWRGESVRDAEIVIAAKGQAPRSVLCNAERLDGGDGRSLGAVCVMRDVSAERAAAHAALLAGQRFSGAFSAAAHGMALVSLEGRWLDVNDALCAMLGYSREELLQLRFQDLTHPEDLAVDMEQVAALIAGHSSDYRSERRYRHHDGHTVRARLAVSLVRDEQQRPLHFVTHIQDITEQHLAEHRLRDSEAQLRTIADNAPALIAYLDHDLRYQFANRPYAEWFGLAPERIIGRRLHEVLDPQQLALLQPHLPAALQGVPAQFDAELCDAADALRIMHFSLIPDVALAPQRVGLHLMISDITGQTRLARLLEERALRDELTGLPNRMAWNQTLRRRMSERRSQGQVAVMFLDLNDFKSVNDRFGHHVGDALLVHFARLLQRCLRGQDSIARLGGDEFVVLLEGLADARREVLAAAARIMEACADGCEVSGRHLPLQPSIGIAVQAGPGFDPVLLTQRADEAMYVAKRDPQARVQIATL</sequence>
<evidence type="ECO:0000313" key="4">
    <source>
        <dbReference type="EMBL" id="PPU81680.1"/>
    </source>
</evidence>
<dbReference type="CDD" id="cd01949">
    <property type="entry name" value="GGDEF"/>
    <property type="match status" value="1"/>
</dbReference>
<dbReference type="SUPFAM" id="SSF55785">
    <property type="entry name" value="PYP-like sensor domain (PAS domain)"/>
    <property type="match status" value="3"/>
</dbReference>
<dbReference type="InterPro" id="IPR003018">
    <property type="entry name" value="GAF"/>
</dbReference>
<feature type="domain" description="GGDEF" evidence="3">
    <location>
        <begin position="594"/>
        <end position="728"/>
    </location>
</feature>
<dbReference type="OrthoDB" id="9812358at2"/>
<comment type="caution">
    <text evidence="4">The sequence shown here is derived from an EMBL/GenBank/DDBJ whole genome shotgun (WGS) entry which is preliminary data.</text>
</comment>
<dbReference type="InterPro" id="IPR013655">
    <property type="entry name" value="PAS_fold_3"/>
</dbReference>
<dbReference type="InterPro" id="IPR029787">
    <property type="entry name" value="Nucleotide_cyclase"/>
</dbReference>
<dbReference type="Gene3D" id="3.30.450.20">
    <property type="entry name" value="PAS domain"/>
    <property type="match status" value="3"/>
</dbReference>
<dbReference type="Pfam" id="PF08447">
    <property type="entry name" value="PAS_3"/>
    <property type="match status" value="1"/>
</dbReference>
<feature type="domain" description="PAS" evidence="1">
    <location>
        <begin position="439"/>
        <end position="509"/>
    </location>
</feature>
<dbReference type="SUPFAM" id="SSF55781">
    <property type="entry name" value="GAF domain-like"/>
    <property type="match status" value="1"/>
</dbReference>
<dbReference type="CDD" id="cd00130">
    <property type="entry name" value="PAS"/>
    <property type="match status" value="2"/>
</dbReference>
<dbReference type="PROSITE" id="PS50112">
    <property type="entry name" value="PAS"/>
    <property type="match status" value="2"/>
</dbReference>
<dbReference type="NCBIfam" id="TIGR00229">
    <property type="entry name" value="sensory_box"/>
    <property type="match status" value="2"/>
</dbReference>
<dbReference type="AlphaFoldDB" id="A0A2P5Z2C4"/>
<dbReference type="SMART" id="SM00267">
    <property type="entry name" value="GGDEF"/>
    <property type="match status" value="1"/>
</dbReference>
<dbReference type="InterPro" id="IPR000160">
    <property type="entry name" value="GGDEF_dom"/>
</dbReference>
<dbReference type="RefSeq" id="WP_010341039.1">
    <property type="nucleotide sequence ID" value="NZ_CP132343.1"/>
</dbReference>
<dbReference type="InterPro" id="IPR013656">
    <property type="entry name" value="PAS_4"/>
</dbReference>
<evidence type="ECO:0000259" key="2">
    <source>
        <dbReference type="PROSITE" id="PS50113"/>
    </source>
</evidence>
<evidence type="ECO:0000313" key="5">
    <source>
        <dbReference type="Proteomes" id="UP000247346"/>
    </source>
</evidence>
<dbReference type="InterPro" id="IPR052155">
    <property type="entry name" value="Biofilm_reg_signaling"/>
</dbReference>
<dbReference type="InterPro" id="IPR043128">
    <property type="entry name" value="Rev_trsase/Diguanyl_cyclase"/>
</dbReference>
<dbReference type="Gene3D" id="3.30.450.40">
    <property type="match status" value="1"/>
</dbReference>
<dbReference type="Pfam" id="PF08448">
    <property type="entry name" value="PAS_4"/>
    <property type="match status" value="2"/>
</dbReference>
<feature type="domain" description="PAS" evidence="1">
    <location>
        <begin position="312"/>
        <end position="382"/>
    </location>
</feature>
<dbReference type="PROSITE" id="PS50113">
    <property type="entry name" value="PAC"/>
    <property type="match status" value="1"/>
</dbReference>
<gene>
    <name evidence="4" type="ORF">XsacCFBP4641_14025</name>
</gene>
<dbReference type="PROSITE" id="PS50887">
    <property type="entry name" value="GGDEF"/>
    <property type="match status" value="1"/>
</dbReference>
<dbReference type="GeneID" id="93878786"/>
<dbReference type="NCBIfam" id="TIGR00254">
    <property type="entry name" value="GGDEF"/>
    <property type="match status" value="1"/>
</dbReference>
<dbReference type="Pfam" id="PF01590">
    <property type="entry name" value="GAF"/>
    <property type="match status" value="1"/>
</dbReference>
<dbReference type="InterPro" id="IPR000700">
    <property type="entry name" value="PAS-assoc_C"/>
</dbReference>
<dbReference type="InterPro" id="IPR029016">
    <property type="entry name" value="GAF-like_dom_sf"/>
</dbReference>
<dbReference type="SUPFAM" id="SSF55073">
    <property type="entry name" value="Nucleotide cyclase"/>
    <property type="match status" value="1"/>
</dbReference>
<feature type="domain" description="PAC" evidence="2">
    <location>
        <begin position="386"/>
        <end position="438"/>
    </location>
</feature>
<proteinExistence type="predicted"/>
<evidence type="ECO:0000259" key="1">
    <source>
        <dbReference type="PROSITE" id="PS50112"/>
    </source>
</evidence>
<organism evidence="4 5">
    <name type="scientific">Xanthomonas sacchari</name>
    <dbReference type="NCBI Taxonomy" id="56458"/>
    <lineage>
        <taxon>Bacteria</taxon>
        <taxon>Pseudomonadati</taxon>
        <taxon>Pseudomonadota</taxon>
        <taxon>Gammaproteobacteria</taxon>
        <taxon>Lysobacterales</taxon>
        <taxon>Lysobacteraceae</taxon>
        <taxon>Xanthomonas</taxon>
    </lineage>
</organism>
<evidence type="ECO:0000259" key="3">
    <source>
        <dbReference type="PROSITE" id="PS50887"/>
    </source>
</evidence>